<dbReference type="RefSeq" id="WP_197998655.1">
    <property type="nucleotide sequence ID" value="NZ_CP037920.1"/>
</dbReference>
<feature type="compositionally biased region" description="Polar residues" evidence="1">
    <location>
        <begin position="19"/>
        <end position="31"/>
    </location>
</feature>
<dbReference type="AlphaFoldDB" id="A0A517W429"/>
<dbReference type="KEGG" id="gaw:V144x_55200"/>
<name>A0A517W429_9PLAN</name>
<evidence type="ECO:0000313" key="3">
    <source>
        <dbReference type="Proteomes" id="UP000318704"/>
    </source>
</evidence>
<gene>
    <name evidence="2" type="ORF">V144x_55200</name>
</gene>
<dbReference type="Proteomes" id="UP000318704">
    <property type="component" value="Chromosome"/>
</dbReference>
<sequence>MLTGYDEGATVRAPAASPSGANTMSGTNSREIASGAGKSRLARALRIEWLGQTVASLCWIASVLTYGISSNGDWLQLAAASAWLLANIAAITTAEAD</sequence>
<dbReference type="EMBL" id="CP037920">
    <property type="protein sequence ID" value="QDU00007.1"/>
    <property type="molecule type" value="Genomic_DNA"/>
</dbReference>
<evidence type="ECO:0000256" key="1">
    <source>
        <dbReference type="SAM" id="MobiDB-lite"/>
    </source>
</evidence>
<proteinExistence type="predicted"/>
<organism evidence="2 3">
    <name type="scientific">Gimesia aquarii</name>
    <dbReference type="NCBI Taxonomy" id="2527964"/>
    <lineage>
        <taxon>Bacteria</taxon>
        <taxon>Pseudomonadati</taxon>
        <taxon>Planctomycetota</taxon>
        <taxon>Planctomycetia</taxon>
        <taxon>Planctomycetales</taxon>
        <taxon>Planctomycetaceae</taxon>
        <taxon>Gimesia</taxon>
    </lineage>
</organism>
<evidence type="ECO:0000313" key="2">
    <source>
        <dbReference type="EMBL" id="QDU00007.1"/>
    </source>
</evidence>
<protein>
    <submittedName>
        <fullName evidence="2">Uncharacterized protein</fullName>
    </submittedName>
</protein>
<accession>A0A517W429</accession>
<feature type="region of interest" description="Disordered" evidence="1">
    <location>
        <begin position="1"/>
        <end position="31"/>
    </location>
</feature>
<reference evidence="2 3" key="1">
    <citation type="submission" date="2019-03" db="EMBL/GenBank/DDBJ databases">
        <title>Deep-cultivation of Planctomycetes and their phenomic and genomic characterization uncovers novel biology.</title>
        <authorList>
            <person name="Wiegand S."/>
            <person name="Jogler M."/>
            <person name="Boedeker C."/>
            <person name="Pinto D."/>
            <person name="Vollmers J."/>
            <person name="Rivas-Marin E."/>
            <person name="Kohn T."/>
            <person name="Peeters S.H."/>
            <person name="Heuer A."/>
            <person name="Rast P."/>
            <person name="Oberbeckmann S."/>
            <person name="Bunk B."/>
            <person name="Jeske O."/>
            <person name="Meyerdierks A."/>
            <person name="Storesund J.E."/>
            <person name="Kallscheuer N."/>
            <person name="Luecker S."/>
            <person name="Lage O.M."/>
            <person name="Pohl T."/>
            <person name="Merkel B.J."/>
            <person name="Hornburger P."/>
            <person name="Mueller R.-W."/>
            <person name="Bruemmer F."/>
            <person name="Labrenz M."/>
            <person name="Spormann A.M."/>
            <person name="Op den Camp H."/>
            <person name="Overmann J."/>
            <person name="Amann R."/>
            <person name="Jetten M.S.M."/>
            <person name="Mascher T."/>
            <person name="Medema M.H."/>
            <person name="Devos D.P."/>
            <person name="Kaster A.-K."/>
            <person name="Ovreas L."/>
            <person name="Rohde M."/>
            <person name="Galperin M.Y."/>
            <person name="Jogler C."/>
        </authorList>
    </citation>
    <scope>NUCLEOTIDE SEQUENCE [LARGE SCALE GENOMIC DNA]</scope>
    <source>
        <strain evidence="2 3">V144</strain>
    </source>
</reference>